<reference evidence="2 3" key="1">
    <citation type="submission" date="2017-05" db="EMBL/GenBank/DDBJ databases">
        <authorList>
            <person name="Varghese N."/>
            <person name="Submissions S."/>
        </authorList>
    </citation>
    <scope>NUCLEOTIDE SEQUENCE [LARGE SCALE GENOMIC DNA]</scope>
    <source>
        <strain evidence="2 3">DSM 21985</strain>
    </source>
</reference>
<feature type="signal peptide" evidence="1">
    <location>
        <begin position="1"/>
        <end position="20"/>
    </location>
</feature>
<dbReference type="AlphaFoldDB" id="A0A521AGS7"/>
<dbReference type="PROSITE" id="PS51257">
    <property type="entry name" value="PROKAR_LIPOPROTEIN"/>
    <property type="match status" value="1"/>
</dbReference>
<dbReference type="Proteomes" id="UP000317557">
    <property type="component" value="Unassembled WGS sequence"/>
</dbReference>
<proteinExistence type="predicted"/>
<keyword evidence="1" id="KW-0732">Signal</keyword>
<accession>A0A521AGS7</accession>
<dbReference type="EMBL" id="FXTP01000001">
    <property type="protein sequence ID" value="SMO33999.1"/>
    <property type="molecule type" value="Genomic_DNA"/>
</dbReference>
<gene>
    <name evidence="2" type="ORF">SAMN06265219_101122</name>
</gene>
<feature type="chain" id="PRO_5022122132" evidence="1">
    <location>
        <begin position="21"/>
        <end position="265"/>
    </location>
</feature>
<evidence type="ECO:0000313" key="3">
    <source>
        <dbReference type="Proteomes" id="UP000317557"/>
    </source>
</evidence>
<protein>
    <submittedName>
        <fullName evidence="2">Uncharacterized protein</fullName>
    </submittedName>
</protein>
<dbReference type="RefSeq" id="WP_142452652.1">
    <property type="nucleotide sequence ID" value="NZ_FXTP01000001.1"/>
</dbReference>
<dbReference type="OrthoDB" id="1524470at2"/>
<evidence type="ECO:0000256" key="1">
    <source>
        <dbReference type="SAM" id="SignalP"/>
    </source>
</evidence>
<name>A0A521AGS7_9BACT</name>
<evidence type="ECO:0000313" key="2">
    <source>
        <dbReference type="EMBL" id="SMO33999.1"/>
    </source>
</evidence>
<organism evidence="2 3">
    <name type="scientific">Gracilimonas mengyeensis</name>
    <dbReference type="NCBI Taxonomy" id="1302730"/>
    <lineage>
        <taxon>Bacteria</taxon>
        <taxon>Pseudomonadati</taxon>
        <taxon>Balneolota</taxon>
        <taxon>Balneolia</taxon>
        <taxon>Balneolales</taxon>
        <taxon>Balneolaceae</taxon>
        <taxon>Gracilimonas</taxon>
    </lineage>
</organism>
<keyword evidence="3" id="KW-1185">Reference proteome</keyword>
<sequence>MKNLFTYTILVCFIGLGFYACDSTTSPQNPLEETPAITFLALYPSEAAFTQEDGFRDTTLTVQIQGSVKHFSADDQLLYTISYKGGETILEDSLTNFNGGSFSGTFELETSTTSFQDYLINVFAYNESNPGNYAQALFKVKGFSNFAPQIIETDSPGEITRPSTGEIPATFTAKVTDQDGQENIDKVYLRVISQQSGEVEGSPFEMFDDGSSFGDEVENDSTYTWSLPVTQTDNNPNRDFDIEFYALDKGGLSSDTVRTTFSIRE</sequence>